<dbReference type="Gene3D" id="3.80.10.10">
    <property type="entry name" value="Ribonuclease Inhibitor"/>
    <property type="match status" value="1"/>
</dbReference>
<dbReference type="OrthoDB" id="4798537at2759"/>
<evidence type="ECO:0008006" key="3">
    <source>
        <dbReference type="Google" id="ProtNLM"/>
    </source>
</evidence>
<dbReference type="InterPro" id="IPR032675">
    <property type="entry name" value="LRR_dom_sf"/>
</dbReference>
<gene>
    <name evidence="1" type="ORF">VE01_00133</name>
</gene>
<reference evidence="2" key="2">
    <citation type="journal article" date="2018" name="Nat. Commun.">
        <title>Extreme sensitivity to ultraviolet light in the fungal pathogen causing white-nose syndrome of bats.</title>
        <authorList>
            <person name="Palmer J.M."/>
            <person name="Drees K.P."/>
            <person name="Foster J.T."/>
            <person name="Lindner D.L."/>
        </authorList>
    </citation>
    <scope>NUCLEOTIDE SEQUENCE [LARGE SCALE GENOMIC DNA]</scope>
    <source>
        <strain evidence="2">UAMH 10579</strain>
    </source>
</reference>
<dbReference type="AlphaFoldDB" id="A0A2P2SY18"/>
<evidence type="ECO:0000313" key="1">
    <source>
        <dbReference type="EMBL" id="OBU01720.1"/>
    </source>
</evidence>
<keyword evidence="2" id="KW-1185">Reference proteome</keyword>
<sequence>MDKLPPEILRGILGSLIALNPSSKNDILKFRLVCKVFNELLREDLLKTVQLDFSRLERNGKPLDLKYLAGAADYCDAIYVDLTIIRDDDEILRLENAFGTIVDKFPEMNDVFDSLRRYCMGPASFDESDFKNAVATMLETATKASCFKLNLPFQFVGQASRSGTMLFATAAECLANRSEEAAAIETLVLSHLSDTTLLDVYQNPIDLHNAIKVFNPLKHLVLSLKRQESSGNNQNRFSAALWRLITEATNLESLCIIGWNSKRTTAVRQHELGFQGDLQSWRMQSLPYHDINEGSNLGNLHYLELNRVDVEADSLLNMVRKCAFSLKELYLNEVYLKVRNGDAIPLWIGLGPEISKPHGAKWIAEELQGMRGLELSILRATALGYDEYSAGPDFVNPVQFDLDDPSGRKRSFDDRFVEAALGQNPSSSTISRPKAEYDVDSFQHGHNTTSHWRSSIDGVFYNHNDTALDELKKILSVVERGMSLLTAEIDRINTAIRFEPIATPTAT</sequence>
<reference evidence="1 2" key="1">
    <citation type="submission" date="2016-03" db="EMBL/GenBank/DDBJ databases">
        <title>Comparative genomics of Pseudogymnoascus destructans, the fungus causing white-nose syndrome of bats.</title>
        <authorList>
            <person name="Palmer J.M."/>
            <person name="Drees K.P."/>
            <person name="Foster J.T."/>
            <person name="Lindner D.L."/>
        </authorList>
    </citation>
    <scope>NUCLEOTIDE SEQUENCE [LARGE SCALE GENOMIC DNA]</scope>
    <source>
        <strain evidence="1 2">UAMH 10579</strain>
    </source>
</reference>
<dbReference type="STRING" id="342668.A0A2P2SY18"/>
<dbReference type="RefSeq" id="XP_018135452.1">
    <property type="nucleotide sequence ID" value="XM_018269666.2"/>
</dbReference>
<dbReference type="GeneID" id="28833519"/>
<accession>A0A2P2SY18</accession>
<dbReference type="Proteomes" id="UP000091956">
    <property type="component" value="Unassembled WGS sequence"/>
</dbReference>
<dbReference type="CDD" id="cd09917">
    <property type="entry name" value="F-box_SF"/>
    <property type="match status" value="1"/>
</dbReference>
<name>A0A2P2SY18_9PEZI</name>
<protein>
    <recommendedName>
        <fullName evidence="3">F-box domain-containing protein</fullName>
    </recommendedName>
</protein>
<proteinExistence type="predicted"/>
<evidence type="ECO:0000313" key="2">
    <source>
        <dbReference type="Proteomes" id="UP000091956"/>
    </source>
</evidence>
<organism evidence="1 2">
    <name type="scientific">Pseudogymnoascus verrucosus</name>
    <dbReference type="NCBI Taxonomy" id="342668"/>
    <lineage>
        <taxon>Eukaryota</taxon>
        <taxon>Fungi</taxon>
        <taxon>Dikarya</taxon>
        <taxon>Ascomycota</taxon>
        <taxon>Pezizomycotina</taxon>
        <taxon>Leotiomycetes</taxon>
        <taxon>Thelebolales</taxon>
        <taxon>Thelebolaceae</taxon>
        <taxon>Pseudogymnoascus</taxon>
    </lineage>
</organism>
<dbReference type="EMBL" id="KV460206">
    <property type="protein sequence ID" value="OBU01720.1"/>
    <property type="molecule type" value="Genomic_DNA"/>
</dbReference>